<dbReference type="PANTHER" id="PTHR30093:SF2">
    <property type="entry name" value="TYPE II SECRETION SYSTEM PROTEIN H"/>
    <property type="match status" value="1"/>
</dbReference>
<dbReference type="RefSeq" id="WP_315851733.1">
    <property type="nucleotide sequence ID" value="NZ_SJPF01000001.1"/>
</dbReference>
<name>A0A5C5VIV5_9BACT</name>
<accession>A0A5C5VIV5</accession>
<comment type="caution">
    <text evidence="3">The sequence shown here is derived from an EMBL/GenBank/DDBJ whole genome shotgun (WGS) entry which is preliminary data.</text>
</comment>
<reference evidence="3 4" key="1">
    <citation type="submission" date="2019-02" db="EMBL/GenBank/DDBJ databases">
        <title>Deep-cultivation of Planctomycetes and their phenomic and genomic characterization uncovers novel biology.</title>
        <authorList>
            <person name="Wiegand S."/>
            <person name="Jogler M."/>
            <person name="Boedeker C."/>
            <person name="Pinto D."/>
            <person name="Vollmers J."/>
            <person name="Rivas-Marin E."/>
            <person name="Kohn T."/>
            <person name="Peeters S.H."/>
            <person name="Heuer A."/>
            <person name="Rast P."/>
            <person name="Oberbeckmann S."/>
            <person name="Bunk B."/>
            <person name="Jeske O."/>
            <person name="Meyerdierks A."/>
            <person name="Storesund J.E."/>
            <person name="Kallscheuer N."/>
            <person name="Luecker S."/>
            <person name="Lage O.M."/>
            <person name="Pohl T."/>
            <person name="Merkel B.J."/>
            <person name="Hornburger P."/>
            <person name="Mueller R.-W."/>
            <person name="Bruemmer F."/>
            <person name="Labrenz M."/>
            <person name="Spormann A.M."/>
            <person name="Op Den Camp H."/>
            <person name="Overmann J."/>
            <person name="Amann R."/>
            <person name="Jetten M.S.M."/>
            <person name="Mascher T."/>
            <person name="Medema M.H."/>
            <person name="Devos D.P."/>
            <person name="Kaster A.-K."/>
            <person name="Ovreas L."/>
            <person name="Rohde M."/>
            <person name="Galperin M.Y."/>
            <person name="Jogler C."/>
        </authorList>
    </citation>
    <scope>NUCLEOTIDE SEQUENCE [LARGE SCALE GENOMIC DNA]</scope>
    <source>
        <strain evidence="3 4">Enr8</strain>
    </source>
</reference>
<dbReference type="EMBL" id="SJPF01000001">
    <property type="protein sequence ID" value="TWT38508.1"/>
    <property type="molecule type" value="Genomic_DNA"/>
</dbReference>
<dbReference type="Pfam" id="PF07596">
    <property type="entry name" value="SBP_bac_10"/>
    <property type="match status" value="1"/>
</dbReference>
<evidence type="ECO:0000259" key="2">
    <source>
        <dbReference type="Pfam" id="PF07596"/>
    </source>
</evidence>
<keyword evidence="1" id="KW-0812">Transmembrane</keyword>
<dbReference type="Proteomes" id="UP000318878">
    <property type="component" value="Unassembled WGS sequence"/>
</dbReference>
<keyword evidence="1" id="KW-0472">Membrane</keyword>
<dbReference type="PANTHER" id="PTHR30093">
    <property type="entry name" value="GENERAL SECRETION PATHWAY PROTEIN G"/>
    <property type="match status" value="1"/>
</dbReference>
<evidence type="ECO:0000256" key="1">
    <source>
        <dbReference type="SAM" id="Phobius"/>
    </source>
</evidence>
<keyword evidence="1" id="KW-1133">Transmembrane helix</keyword>
<sequence>MLNSLARLISFCGSLLLVSLVVAAPPIELRPEMLIDLSGRPEQVELVDEQAKLADPAFRAASKPPASWQGAALYYPRPVVIANIGVLIALLLPAVQQAREAARRMQCTNQMKQLGIAMHNYHDIYLRLPPSNERIDNVAPTQPRREWGWAPRIMAFMEQTAVADEIDFAQPSWTRPSDWTNAMMDDPSVSADFNLFGGDSNAACALGWPLRRPFPA</sequence>
<evidence type="ECO:0000313" key="4">
    <source>
        <dbReference type="Proteomes" id="UP000318878"/>
    </source>
</evidence>
<dbReference type="InterPro" id="IPR045584">
    <property type="entry name" value="Pilin-like"/>
</dbReference>
<evidence type="ECO:0000313" key="3">
    <source>
        <dbReference type="EMBL" id="TWT38508.1"/>
    </source>
</evidence>
<dbReference type="InterPro" id="IPR011453">
    <property type="entry name" value="DUF1559"/>
</dbReference>
<keyword evidence="4" id="KW-1185">Reference proteome</keyword>
<gene>
    <name evidence="3" type="ORF">Enr8_02010</name>
</gene>
<feature type="transmembrane region" description="Helical" evidence="1">
    <location>
        <begin position="74"/>
        <end position="95"/>
    </location>
</feature>
<proteinExistence type="predicted"/>
<organism evidence="3 4">
    <name type="scientific">Blastopirellula retiformator</name>
    <dbReference type="NCBI Taxonomy" id="2527970"/>
    <lineage>
        <taxon>Bacteria</taxon>
        <taxon>Pseudomonadati</taxon>
        <taxon>Planctomycetota</taxon>
        <taxon>Planctomycetia</taxon>
        <taxon>Pirellulales</taxon>
        <taxon>Pirellulaceae</taxon>
        <taxon>Blastopirellula</taxon>
    </lineage>
</organism>
<feature type="domain" description="DUF1559" evidence="2">
    <location>
        <begin position="96"/>
        <end position="176"/>
    </location>
</feature>
<dbReference type="AlphaFoldDB" id="A0A5C5VIV5"/>
<protein>
    <recommendedName>
        <fullName evidence="2">DUF1559 domain-containing protein</fullName>
    </recommendedName>
</protein>
<dbReference type="SUPFAM" id="SSF54523">
    <property type="entry name" value="Pili subunits"/>
    <property type="match status" value="1"/>
</dbReference>
<dbReference type="Gene3D" id="3.30.700.10">
    <property type="entry name" value="Glycoprotein, Type 4 Pilin"/>
    <property type="match status" value="1"/>
</dbReference>